<keyword evidence="3" id="KW-1185">Reference proteome</keyword>
<dbReference type="AlphaFoldDB" id="A0A8K0RJA6"/>
<comment type="caution">
    <text evidence="2">The sequence shown here is derived from an EMBL/GenBank/DDBJ whole genome shotgun (WGS) entry which is preliminary data.</text>
</comment>
<sequence>MTPPYRFLKQALKNLKSHRNRAKTPNPDQPINDADELGPIYKDITELCDFCVELTTMMVEKEVDYEGLESLPEPRHCKFCQILLNVLLGSEWTAIRSPPFLKSLRASTHLMHESDRFCGFDIGPPGHPQISFALWVDNDGIAFASLTDRAPIVIPQMSHACNLAKYWLDKCKNHTECLPEDEAPLPTRVLELSVGHTKPSLMLVDGNTKQGRYLALSHCWGSTKNWPLRTTRHNIEEYQSIIPFDDLPRTFRDFAEFSQGLGVKYIWIDSLCIVQDDSEDWHSEAEKMGDVYRNATLVVAASGAKNSTEGLFITDRPRAIVYRLPYRPGGVYQGTFNLTRVYERESYPFFGALDKRAWALQERVLARKIVSFMPGGMTWHCESVSIDEFGRGHAPFIEAFMWSLLLESYSAKDLTYPSDRLKALKGIVAHLQRSRTDQYYQNYGVWQERLTEQLFWLHVGPQTADGALTLPSWSWATTQSRKTWPKDWLDPSDYYVRLSQAEELSRHVEITTAGCIQMVGLLGTTQSHTRRIRGSGAAWNWTRIILESSFHLFRVGLYSIQKTQRVLYGRKHDGKAVVGLVFFDHKRRTSCTHLLLAFKANRISPRSPKSVQYKGKDIDRADTQRALPDVDFIYWTLLLDKVEEGKYKRVGVGVLFPSAYEAFRVEYKEIGLV</sequence>
<dbReference type="PANTHER" id="PTHR33112:SF10">
    <property type="entry name" value="TOL"/>
    <property type="match status" value="1"/>
</dbReference>
<dbReference type="PANTHER" id="PTHR33112">
    <property type="entry name" value="DOMAIN PROTEIN, PUTATIVE-RELATED"/>
    <property type="match status" value="1"/>
</dbReference>
<reference evidence="2" key="1">
    <citation type="journal article" date="2021" name="Nat. Commun.">
        <title>Genetic determinants of endophytism in the Arabidopsis root mycobiome.</title>
        <authorList>
            <person name="Mesny F."/>
            <person name="Miyauchi S."/>
            <person name="Thiergart T."/>
            <person name="Pickel B."/>
            <person name="Atanasova L."/>
            <person name="Karlsson M."/>
            <person name="Huettel B."/>
            <person name="Barry K.W."/>
            <person name="Haridas S."/>
            <person name="Chen C."/>
            <person name="Bauer D."/>
            <person name="Andreopoulos W."/>
            <person name="Pangilinan J."/>
            <person name="LaButti K."/>
            <person name="Riley R."/>
            <person name="Lipzen A."/>
            <person name="Clum A."/>
            <person name="Drula E."/>
            <person name="Henrissat B."/>
            <person name="Kohler A."/>
            <person name="Grigoriev I.V."/>
            <person name="Martin F.M."/>
            <person name="Hacquard S."/>
        </authorList>
    </citation>
    <scope>NUCLEOTIDE SEQUENCE</scope>
    <source>
        <strain evidence="2">MPI-SDFR-AT-0120</strain>
    </source>
</reference>
<dbReference type="Pfam" id="PF06985">
    <property type="entry name" value="HET"/>
    <property type="match status" value="1"/>
</dbReference>
<dbReference type="OrthoDB" id="5347061at2759"/>
<evidence type="ECO:0000313" key="3">
    <source>
        <dbReference type="Proteomes" id="UP000813461"/>
    </source>
</evidence>
<feature type="domain" description="Heterokaryon incompatibility" evidence="1">
    <location>
        <begin position="213"/>
        <end position="362"/>
    </location>
</feature>
<name>A0A8K0RJA6_9PLEO</name>
<accession>A0A8K0RJA6</accession>
<organism evidence="2 3">
    <name type="scientific">Paraphoma chrysanthemicola</name>
    <dbReference type="NCBI Taxonomy" id="798071"/>
    <lineage>
        <taxon>Eukaryota</taxon>
        <taxon>Fungi</taxon>
        <taxon>Dikarya</taxon>
        <taxon>Ascomycota</taxon>
        <taxon>Pezizomycotina</taxon>
        <taxon>Dothideomycetes</taxon>
        <taxon>Pleosporomycetidae</taxon>
        <taxon>Pleosporales</taxon>
        <taxon>Pleosporineae</taxon>
        <taxon>Phaeosphaeriaceae</taxon>
        <taxon>Paraphoma</taxon>
    </lineage>
</organism>
<dbReference type="EMBL" id="JAGMVJ010000001">
    <property type="protein sequence ID" value="KAH7096035.1"/>
    <property type="molecule type" value="Genomic_DNA"/>
</dbReference>
<dbReference type="InterPro" id="IPR010730">
    <property type="entry name" value="HET"/>
</dbReference>
<proteinExistence type="predicted"/>
<protein>
    <submittedName>
        <fullName evidence="2">Heterokaryon incompatibility protein-domain-containing protein</fullName>
    </submittedName>
</protein>
<evidence type="ECO:0000259" key="1">
    <source>
        <dbReference type="Pfam" id="PF06985"/>
    </source>
</evidence>
<dbReference type="Proteomes" id="UP000813461">
    <property type="component" value="Unassembled WGS sequence"/>
</dbReference>
<evidence type="ECO:0000313" key="2">
    <source>
        <dbReference type="EMBL" id="KAH7096035.1"/>
    </source>
</evidence>
<gene>
    <name evidence="2" type="ORF">FB567DRAFT_514054</name>
</gene>